<organism evidence="2 3">
    <name type="scientific">Mauremys mutica</name>
    <name type="common">yellowpond turtle</name>
    <dbReference type="NCBI Taxonomy" id="74926"/>
    <lineage>
        <taxon>Eukaryota</taxon>
        <taxon>Metazoa</taxon>
        <taxon>Chordata</taxon>
        <taxon>Craniata</taxon>
        <taxon>Vertebrata</taxon>
        <taxon>Euteleostomi</taxon>
        <taxon>Archelosauria</taxon>
        <taxon>Testudinata</taxon>
        <taxon>Testudines</taxon>
        <taxon>Cryptodira</taxon>
        <taxon>Durocryptodira</taxon>
        <taxon>Testudinoidea</taxon>
        <taxon>Geoemydidae</taxon>
        <taxon>Geoemydinae</taxon>
        <taxon>Mauremys</taxon>
    </lineage>
</organism>
<sequence length="105" mass="11358">MDRDCCSPLKANIPTATIPQGIGHCLGSLSDMHSELCYIGIKFSGSHFPIQIALCPTWSSIACYLILLLACLGSYQTRVLPAGLRLTWALEIICKGSCTCSFTVF</sequence>
<keyword evidence="1" id="KW-0472">Membrane</keyword>
<keyword evidence="1" id="KW-1133">Transmembrane helix</keyword>
<name>A0A9D4B1M9_9SAUR</name>
<dbReference type="AlphaFoldDB" id="A0A9D4B1M9"/>
<proteinExistence type="predicted"/>
<reference evidence="2" key="1">
    <citation type="submission" date="2021-09" db="EMBL/GenBank/DDBJ databases">
        <title>The genome of Mauremys mutica provides insights into the evolution of semi-aquatic lifestyle.</title>
        <authorList>
            <person name="Gong S."/>
            <person name="Gao Y."/>
        </authorList>
    </citation>
    <scope>NUCLEOTIDE SEQUENCE</scope>
    <source>
        <strain evidence="2">MM-2020</strain>
        <tissue evidence="2">Muscle</tissue>
    </source>
</reference>
<evidence type="ECO:0000313" key="3">
    <source>
        <dbReference type="Proteomes" id="UP000827986"/>
    </source>
</evidence>
<feature type="transmembrane region" description="Helical" evidence="1">
    <location>
        <begin position="50"/>
        <end position="75"/>
    </location>
</feature>
<keyword evidence="3" id="KW-1185">Reference proteome</keyword>
<gene>
    <name evidence="2" type="ORF">KIL84_011091</name>
</gene>
<dbReference type="Proteomes" id="UP000827986">
    <property type="component" value="Unassembled WGS sequence"/>
</dbReference>
<evidence type="ECO:0000313" key="2">
    <source>
        <dbReference type="EMBL" id="KAH1177389.1"/>
    </source>
</evidence>
<accession>A0A9D4B1M9</accession>
<dbReference type="EMBL" id="JAHDVG010000474">
    <property type="protein sequence ID" value="KAH1177389.1"/>
    <property type="molecule type" value="Genomic_DNA"/>
</dbReference>
<evidence type="ECO:0000256" key="1">
    <source>
        <dbReference type="SAM" id="Phobius"/>
    </source>
</evidence>
<keyword evidence="1" id="KW-0812">Transmembrane</keyword>
<comment type="caution">
    <text evidence="2">The sequence shown here is derived from an EMBL/GenBank/DDBJ whole genome shotgun (WGS) entry which is preliminary data.</text>
</comment>
<protein>
    <submittedName>
        <fullName evidence="2">Uncharacterized protein</fullName>
    </submittedName>
</protein>